<accession>A0AA38FLC6</accession>
<dbReference type="InterPro" id="IPR039421">
    <property type="entry name" value="Type_1_exporter"/>
</dbReference>
<sequence>MGLVQQEPVLFSTSIRENIIYARHNASEAEMKEAARIANAHHFISSLPHGYDTHVGMRGVDLTPGQKQRIAIARVILKNAPILLLDEASSNVESDSSRVVQEALGTLILGNKTTLIIAHHFAMMRHVDRIVVLNDGRIVEEGTHDLLMSTNGLYVRLMHRYFGKSRWQH</sequence>
<dbReference type="InterPro" id="IPR003439">
    <property type="entry name" value="ABC_transporter-like_ATP-bd"/>
</dbReference>
<dbReference type="PANTHER" id="PTHR43394">
    <property type="entry name" value="ATP-DEPENDENT PERMEASE MDL1, MITOCHONDRIAL"/>
    <property type="match status" value="1"/>
</dbReference>
<dbReference type="Proteomes" id="UP000824469">
    <property type="component" value="Unassembled WGS sequence"/>
</dbReference>
<comment type="caution">
    <text evidence="2">The sequence shown here is derived from an EMBL/GenBank/DDBJ whole genome shotgun (WGS) entry which is preliminary data.</text>
</comment>
<dbReference type="GO" id="GO:0005743">
    <property type="term" value="C:mitochondrial inner membrane"/>
    <property type="evidence" value="ECO:0007669"/>
    <property type="project" value="TreeGrafter"/>
</dbReference>
<evidence type="ECO:0000313" key="3">
    <source>
        <dbReference type="Proteomes" id="UP000824469"/>
    </source>
</evidence>
<dbReference type="PANTHER" id="PTHR43394:SF1">
    <property type="entry name" value="ATP-BINDING CASSETTE SUB-FAMILY B MEMBER 10, MITOCHONDRIAL"/>
    <property type="match status" value="1"/>
</dbReference>
<dbReference type="GO" id="GO:0005524">
    <property type="term" value="F:ATP binding"/>
    <property type="evidence" value="ECO:0007669"/>
    <property type="project" value="InterPro"/>
</dbReference>
<dbReference type="EMBL" id="JAHRHJ020000008">
    <property type="protein sequence ID" value="KAH9306016.1"/>
    <property type="molecule type" value="Genomic_DNA"/>
</dbReference>
<dbReference type="GO" id="GO:0016887">
    <property type="term" value="F:ATP hydrolysis activity"/>
    <property type="evidence" value="ECO:0007669"/>
    <property type="project" value="InterPro"/>
</dbReference>
<evidence type="ECO:0000313" key="2">
    <source>
        <dbReference type="EMBL" id="KAH9306016.1"/>
    </source>
</evidence>
<dbReference type="Gene3D" id="3.40.50.300">
    <property type="entry name" value="P-loop containing nucleotide triphosphate hydrolases"/>
    <property type="match status" value="1"/>
</dbReference>
<evidence type="ECO:0000259" key="1">
    <source>
        <dbReference type="Pfam" id="PF00005"/>
    </source>
</evidence>
<keyword evidence="3" id="KW-1185">Reference proteome</keyword>
<gene>
    <name evidence="2" type="ORF">KI387_010420</name>
</gene>
<dbReference type="AlphaFoldDB" id="A0AA38FLC6"/>
<dbReference type="InterPro" id="IPR027417">
    <property type="entry name" value="P-loop_NTPase"/>
</dbReference>
<protein>
    <recommendedName>
        <fullName evidence="1">ABC transporter domain-containing protein</fullName>
    </recommendedName>
</protein>
<proteinExistence type="predicted"/>
<dbReference type="Pfam" id="PF00005">
    <property type="entry name" value="ABC_tran"/>
    <property type="match status" value="1"/>
</dbReference>
<organism evidence="2 3">
    <name type="scientific">Taxus chinensis</name>
    <name type="common">Chinese yew</name>
    <name type="synonym">Taxus wallichiana var. chinensis</name>
    <dbReference type="NCBI Taxonomy" id="29808"/>
    <lineage>
        <taxon>Eukaryota</taxon>
        <taxon>Viridiplantae</taxon>
        <taxon>Streptophyta</taxon>
        <taxon>Embryophyta</taxon>
        <taxon>Tracheophyta</taxon>
        <taxon>Spermatophyta</taxon>
        <taxon>Pinopsida</taxon>
        <taxon>Pinidae</taxon>
        <taxon>Conifers II</taxon>
        <taxon>Cupressales</taxon>
        <taxon>Taxaceae</taxon>
        <taxon>Taxus</taxon>
    </lineage>
</organism>
<reference evidence="2 3" key="1">
    <citation type="journal article" date="2021" name="Nat. Plants">
        <title>The Taxus genome provides insights into paclitaxel biosynthesis.</title>
        <authorList>
            <person name="Xiong X."/>
            <person name="Gou J."/>
            <person name="Liao Q."/>
            <person name="Li Y."/>
            <person name="Zhou Q."/>
            <person name="Bi G."/>
            <person name="Li C."/>
            <person name="Du R."/>
            <person name="Wang X."/>
            <person name="Sun T."/>
            <person name="Guo L."/>
            <person name="Liang H."/>
            <person name="Lu P."/>
            <person name="Wu Y."/>
            <person name="Zhang Z."/>
            <person name="Ro D.K."/>
            <person name="Shang Y."/>
            <person name="Huang S."/>
            <person name="Yan J."/>
        </authorList>
    </citation>
    <scope>NUCLEOTIDE SEQUENCE [LARGE SCALE GENOMIC DNA]</scope>
    <source>
        <strain evidence="2">Ta-2019</strain>
    </source>
</reference>
<name>A0AA38FLC6_TAXCH</name>
<feature type="domain" description="ABC transporter" evidence="1">
    <location>
        <begin position="2"/>
        <end position="89"/>
    </location>
</feature>
<feature type="non-terminal residue" evidence="2">
    <location>
        <position position="169"/>
    </location>
</feature>
<dbReference type="GO" id="GO:0015421">
    <property type="term" value="F:ABC-type oligopeptide transporter activity"/>
    <property type="evidence" value="ECO:0007669"/>
    <property type="project" value="TreeGrafter"/>
</dbReference>
<dbReference type="GO" id="GO:0090374">
    <property type="term" value="P:oligopeptide export from mitochondrion"/>
    <property type="evidence" value="ECO:0007669"/>
    <property type="project" value="TreeGrafter"/>
</dbReference>
<dbReference type="OMA" id="DCANCEK"/>
<dbReference type="SUPFAM" id="SSF52540">
    <property type="entry name" value="P-loop containing nucleoside triphosphate hydrolases"/>
    <property type="match status" value="1"/>
</dbReference>